<dbReference type="PANTHER" id="PTHR43528">
    <property type="entry name" value="ALPHA-KETOGLUTARATE PERMEASE"/>
    <property type="match status" value="1"/>
</dbReference>
<evidence type="ECO:0000256" key="3">
    <source>
        <dbReference type="ARBA" id="ARBA00022448"/>
    </source>
</evidence>
<comment type="caution">
    <text evidence="11">The sequence shown here is derived from an EMBL/GenBank/DDBJ whole genome shotgun (WGS) entry which is preliminary data.</text>
</comment>
<dbReference type="SUPFAM" id="SSF103473">
    <property type="entry name" value="MFS general substrate transporter"/>
    <property type="match status" value="1"/>
</dbReference>
<evidence type="ECO:0000256" key="6">
    <source>
        <dbReference type="ARBA" id="ARBA00022847"/>
    </source>
</evidence>
<dbReference type="Proteomes" id="UP001602119">
    <property type="component" value="Unassembled WGS sequence"/>
</dbReference>
<evidence type="ECO:0000256" key="1">
    <source>
        <dbReference type="ARBA" id="ARBA00004651"/>
    </source>
</evidence>
<sequence>MPTLPAGAATGESPRTALRPLVAGTTIGQIVEWFDWSVYAIFAPYFAEKFFPASSPLASLLATYLVFAVSFVVRPLGGVLFGYAADRFGRRPAFAASILLMSASMAVIAVTPSYATIGWVAPALLTTARLLQGLSAGGEMPSSSAFLTEAVPAARRGFYSSFIFLGVGAGTLLATLFGTALSVLLSPAQLTDWGWRLAFVLGAVLCLYGLRLRKQLPETEAFREVAKRADGPKQGLRALLRRHPGAVVRVVCFNVGGTIAYYTFAVHMPTYLKTAVGMSATAAFVVTSITLIVYSAQMPLWGHLTDRFGRRPIMAAGAFGMAVAVVPVSLALDGGPVLAVLLLCVAITFLAMTSATVSAVMAEQFPTSVRALGIGLPYALATAAFGGTAPYLATWLEGQGLRAAYFGWVALLCAITGVAFLTMREMAGRELSRD</sequence>
<feature type="transmembrane region" description="Helical" evidence="9">
    <location>
        <begin position="193"/>
        <end position="210"/>
    </location>
</feature>
<organism evidence="11 12">
    <name type="scientific">Microtetraspora fusca</name>
    <dbReference type="NCBI Taxonomy" id="1997"/>
    <lineage>
        <taxon>Bacteria</taxon>
        <taxon>Bacillati</taxon>
        <taxon>Actinomycetota</taxon>
        <taxon>Actinomycetes</taxon>
        <taxon>Streptosporangiales</taxon>
        <taxon>Streptosporangiaceae</taxon>
        <taxon>Microtetraspora</taxon>
    </lineage>
</organism>
<proteinExistence type="inferred from homology"/>
<reference evidence="11 12" key="1">
    <citation type="submission" date="2024-10" db="EMBL/GenBank/DDBJ databases">
        <title>The Natural Products Discovery Center: Release of the First 8490 Sequenced Strains for Exploring Actinobacteria Biosynthetic Diversity.</title>
        <authorList>
            <person name="Kalkreuter E."/>
            <person name="Kautsar S.A."/>
            <person name="Yang D."/>
            <person name="Bader C.D."/>
            <person name="Teijaro C.N."/>
            <person name="Fluegel L."/>
            <person name="Davis C.M."/>
            <person name="Simpson J.R."/>
            <person name="Lauterbach L."/>
            <person name="Steele A.D."/>
            <person name="Gui C."/>
            <person name="Meng S."/>
            <person name="Li G."/>
            <person name="Viehrig K."/>
            <person name="Ye F."/>
            <person name="Su P."/>
            <person name="Kiefer A.F."/>
            <person name="Nichols A."/>
            <person name="Cepeda A.J."/>
            <person name="Yan W."/>
            <person name="Fan B."/>
            <person name="Jiang Y."/>
            <person name="Adhikari A."/>
            <person name="Zheng C.-J."/>
            <person name="Schuster L."/>
            <person name="Cowan T.M."/>
            <person name="Smanski M.J."/>
            <person name="Chevrette M.G."/>
            <person name="De Carvalho L.P.S."/>
            <person name="Shen B."/>
        </authorList>
    </citation>
    <scope>NUCLEOTIDE SEQUENCE [LARGE SCALE GENOMIC DNA]</scope>
    <source>
        <strain evidence="11 12">NPDC001281</strain>
    </source>
</reference>
<feature type="transmembrane region" description="Helical" evidence="9">
    <location>
        <begin position="158"/>
        <end position="181"/>
    </location>
</feature>
<gene>
    <name evidence="11" type="ORF">ACFY05_41715</name>
</gene>
<keyword evidence="3" id="KW-0813">Transport</keyword>
<evidence type="ECO:0000256" key="9">
    <source>
        <dbReference type="SAM" id="Phobius"/>
    </source>
</evidence>
<evidence type="ECO:0000256" key="2">
    <source>
        <dbReference type="ARBA" id="ARBA00008240"/>
    </source>
</evidence>
<evidence type="ECO:0000259" key="10">
    <source>
        <dbReference type="PROSITE" id="PS50850"/>
    </source>
</evidence>
<feature type="transmembrane region" description="Helical" evidence="9">
    <location>
        <begin position="61"/>
        <end position="81"/>
    </location>
</feature>
<feature type="transmembrane region" description="Helical" evidence="9">
    <location>
        <begin position="338"/>
        <end position="360"/>
    </location>
</feature>
<evidence type="ECO:0000313" key="11">
    <source>
        <dbReference type="EMBL" id="MFF4779354.1"/>
    </source>
</evidence>
<keyword evidence="8 9" id="KW-0472">Membrane</keyword>
<accession>A0ABW6VJ12</accession>
<feature type="transmembrane region" description="Helical" evidence="9">
    <location>
        <begin position="313"/>
        <end position="332"/>
    </location>
</feature>
<keyword evidence="6" id="KW-0769">Symport</keyword>
<evidence type="ECO:0000256" key="7">
    <source>
        <dbReference type="ARBA" id="ARBA00022989"/>
    </source>
</evidence>
<dbReference type="InterPro" id="IPR036259">
    <property type="entry name" value="MFS_trans_sf"/>
</dbReference>
<dbReference type="Gene3D" id="1.20.1250.20">
    <property type="entry name" value="MFS general substrate transporter like domains"/>
    <property type="match status" value="2"/>
</dbReference>
<dbReference type="RefSeq" id="WP_387348084.1">
    <property type="nucleotide sequence ID" value="NZ_JBIAXI010000048.1"/>
</dbReference>
<dbReference type="EMBL" id="JBIAXI010000048">
    <property type="protein sequence ID" value="MFF4779354.1"/>
    <property type="molecule type" value="Genomic_DNA"/>
</dbReference>
<dbReference type="InterPro" id="IPR051084">
    <property type="entry name" value="H+-coupled_symporters"/>
</dbReference>
<feature type="transmembrane region" description="Helical" evidence="9">
    <location>
        <begin position="93"/>
        <end position="111"/>
    </location>
</feature>
<keyword evidence="5 9" id="KW-0812">Transmembrane</keyword>
<feature type="transmembrane region" description="Helical" evidence="9">
    <location>
        <begin position="372"/>
        <end position="393"/>
    </location>
</feature>
<dbReference type="PANTHER" id="PTHR43528:SF1">
    <property type="entry name" value="ALPHA-KETOGLUTARATE PERMEASE"/>
    <property type="match status" value="1"/>
</dbReference>
<feature type="domain" description="Major facilitator superfamily (MFS) profile" evidence="10">
    <location>
        <begin position="21"/>
        <end position="428"/>
    </location>
</feature>
<feature type="transmembrane region" description="Helical" evidence="9">
    <location>
        <begin position="405"/>
        <end position="423"/>
    </location>
</feature>
<dbReference type="InterPro" id="IPR020846">
    <property type="entry name" value="MFS_dom"/>
</dbReference>
<feature type="transmembrane region" description="Helical" evidence="9">
    <location>
        <begin position="246"/>
        <end position="264"/>
    </location>
</feature>
<name>A0ABW6VJ12_MICFU</name>
<dbReference type="Pfam" id="PF07690">
    <property type="entry name" value="MFS_1"/>
    <property type="match status" value="1"/>
</dbReference>
<feature type="transmembrane region" description="Helical" evidence="9">
    <location>
        <begin position="276"/>
        <end position="301"/>
    </location>
</feature>
<keyword evidence="12" id="KW-1185">Reference proteome</keyword>
<keyword evidence="7 9" id="KW-1133">Transmembrane helix</keyword>
<dbReference type="InterPro" id="IPR005829">
    <property type="entry name" value="Sugar_transporter_CS"/>
</dbReference>
<dbReference type="PROSITE" id="PS00217">
    <property type="entry name" value="SUGAR_TRANSPORT_2"/>
    <property type="match status" value="1"/>
</dbReference>
<comment type="similarity">
    <text evidence="2">Belongs to the major facilitator superfamily. Metabolite:H+ Symporter (MHS) family (TC 2.A.1.6) family.</text>
</comment>
<evidence type="ECO:0000256" key="8">
    <source>
        <dbReference type="ARBA" id="ARBA00023136"/>
    </source>
</evidence>
<protein>
    <submittedName>
        <fullName evidence="11">MFS transporter</fullName>
    </submittedName>
</protein>
<evidence type="ECO:0000256" key="4">
    <source>
        <dbReference type="ARBA" id="ARBA00022475"/>
    </source>
</evidence>
<dbReference type="InterPro" id="IPR011701">
    <property type="entry name" value="MFS"/>
</dbReference>
<evidence type="ECO:0000256" key="5">
    <source>
        <dbReference type="ARBA" id="ARBA00022692"/>
    </source>
</evidence>
<dbReference type="PROSITE" id="PS50850">
    <property type="entry name" value="MFS"/>
    <property type="match status" value="1"/>
</dbReference>
<evidence type="ECO:0000313" key="12">
    <source>
        <dbReference type="Proteomes" id="UP001602119"/>
    </source>
</evidence>
<keyword evidence="4" id="KW-1003">Cell membrane</keyword>
<comment type="subcellular location">
    <subcellularLocation>
        <location evidence="1">Cell membrane</location>
        <topology evidence="1">Multi-pass membrane protein</topology>
    </subcellularLocation>
</comment>